<sequence length="70" mass="7651">MKTKISMTKILALTLALGLLLATGAMAADETITGTVDKDDNGIIVICIGSFAYRCIQKQIMPDEQRCRYL</sequence>
<accession>A0A5K8A4B1</accession>
<evidence type="ECO:0000256" key="1">
    <source>
        <dbReference type="SAM" id="SignalP"/>
    </source>
</evidence>
<reference evidence="2 3" key="1">
    <citation type="submission" date="2019-11" db="EMBL/GenBank/DDBJ databases">
        <title>Comparative genomics of hydrocarbon-degrading Desulfosarcina strains.</title>
        <authorList>
            <person name="Watanabe M."/>
            <person name="Kojima H."/>
            <person name="Fukui M."/>
        </authorList>
    </citation>
    <scope>NUCLEOTIDE SEQUENCE [LARGE SCALE GENOMIC DNA]</scope>
    <source>
        <strain evidence="3">oXyS1</strain>
    </source>
</reference>
<gene>
    <name evidence="2" type="ORF">DSCOOX_04670</name>
</gene>
<dbReference type="EMBL" id="AP021879">
    <property type="protein sequence ID" value="BBO87287.1"/>
    <property type="molecule type" value="Genomic_DNA"/>
</dbReference>
<name>A0A5K8A4B1_9BACT</name>
<evidence type="ECO:0000313" key="3">
    <source>
        <dbReference type="Proteomes" id="UP000422108"/>
    </source>
</evidence>
<keyword evidence="1" id="KW-0732">Signal</keyword>
<evidence type="ECO:0000313" key="2">
    <source>
        <dbReference type="EMBL" id="BBO87287.1"/>
    </source>
</evidence>
<organism evidence="2 3">
    <name type="scientific">Desulfosarcina ovata subsp. ovata</name>
    <dbReference type="NCBI Taxonomy" id="2752305"/>
    <lineage>
        <taxon>Bacteria</taxon>
        <taxon>Pseudomonadati</taxon>
        <taxon>Thermodesulfobacteriota</taxon>
        <taxon>Desulfobacteria</taxon>
        <taxon>Desulfobacterales</taxon>
        <taxon>Desulfosarcinaceae</taxon>
        <taxon>Desulfosarcina</taxon>
    </lineage>
</organism>
<feature type="chain" id="PRO_5024431592" evidence="1">
    <location>
        <begin position="28"/>
        <end position="70"/>
    </location>
</feature>
<protein>
    <submittedName>
        <fullName evidence="2">Uncharacterized protein</fullName>
    </submittedName>
</protein>
<proteinExistence type="predicted"/>
<keyword evidence="3" id="KW-1185">Reference proteome</keyword>
<dbReference type="AlphaFoldDB" id="A0A5K8A4B1"/>
<feature type="signal peptide" evidence="1">
    <location>
        <begin position="1"/>
        <end position="27"/>
    </location>
</feature>
<dbReference type="RefSeq" id="WP_155308761.1">
    <property type="nucleotide sequence ID" value="NZ_AP021879.1"/>
</dbReference>
<dbReference type="Proteomes" id="UP000422108">
    <property type="component" value="Chromosome"/>
</dbReference>